<feature type="non-terminal residue" evidence="1">
    <location>
        <position position="1"/>
    </location>
</feature>
<sequence>SNPITEYQVAVGATETVWARSISGNNCIGYASTTLEVYDNPDLVLNPQTSCEDGQTGSYTFALTDAVMVNEADGGQVTYYATEADAQANSNPITEYQVAVGATETVWARSISGNNCIGYASTTLEVYDNPDIVATNATICEAESIDLASLVSQLDGGTAKYYDDENEAMNNSVNTISSTVSPNATDTYYVVSYNATTGCFSYEPIVITVVPCSEINILKTTQGSTTYTDVWTFSLWEGPDGFGGTNIASETTAAGNITLFDGQTLSIYEEYTVCEENVPAGWSTTWDIGGTIVIPYNPNADDVPPADLGNRCFDIGPGQVYQLPTATYGVDDPAIFNITVDNSFPGGEARTPGYWKNWNTCSGGGQAATAEANGGYDAGYILLDDILNQPGVVWCAGTNSEFGITTCEVAVSILDQRDIATGKKNASDPAYTLAMHALAAQLNFGAGASTCQEAMDALAQAQALLCDIGFDGTGTYLKSKGKNGDPRGSYALELAATLDAYNNNELCDTEGVTQAELITDDSFNELTEPYTIRTYPNPFQDFVTIEFSVEKTSRTTVTLFDISGRQLDILFDEEAVAGHVYEVEFNGALHGDQMFIYRIESDNGLRTGKIVKSE</sequence>
<gene>
    <name evidence="1" type="ORF">OO013_19790</name>
</gene>
<reference evidence="1 2" key="1">
    <citation type="submission" date="2022-11" db="EMBL/GenBank/DDBJ databases">
        <title>The characterization of three novel Bacteroidetes species and genomic analysis of their roles in tidal elemental geochemical cycles.</title>
        <authorList>
            <person name="Ma K."/>
        </authorList>
    </citation>
    <scope>NUCLEOTIDE SEQUENCE [LARGE SCALE GENOMIC DNA]</scope>
    <source>
        <strain evidence="1 2">M17</strain>
    </source>
</reference>
<keyword evidence="2" id="KW-1185">Reference proteome</keyword>
<organism evidence="1 2">
    <name type="scientific">Mangrovivirga halotolerans</name>
    <dbReference type="NCBI Taxonomy" id="2993936"/>
    <lineage>
        <taxon>Bacteria</taxon>
        <taxon>Pseudomonadati</taxon>
        <taxon>Bacteroidota</taxon>
        <taxon>Cytophagia</taxon>
        <taxon>Cytophagales</taxon>
        <taxon>Mangrovivirgaceae</taxon>
        <taxon>Mangrovivirga</taxon>
    </lineage>
</organism>
<dbReference type="Proteomes" id="UP001209885">
    <property type="component" value="Unassembled WGS sequence"/>
</dbReference>
<dbReference type="EMBL" id="JAPFQN010000014">
    <property type="protein sequence ID" value="MCX2746131.1"/>
    <property type="molecule type" value="Genomic_DNA"/>
</dbReference>
<dbReference type="RefSeq" id="WP_266058840.1">
    <property type="nucleotide sequence ID" value="NZ_JAPFQN010000014.1"/>
</dbReference>
<accession>A0ABT3RWT1</accession>
<dbReference type="InterPro" id="IPR026444">
    <property type="entry name" value="Secre_tail"/>
</dbReference>
<evidence type="ECO:0000313" key="2">
    <source>
        <dbReference type="Proteomes" id="UP001209885"/>
    </source>
</evidence>
<comment type="caution">
    <text evidence="1">The sequence shown here is derived from an EMBL/GenBank/DDBJ whole genome shotgun (WGS) entry which is preliminary data.</text>
</comment>
<evidence type="ECO:0000313" key="1">
    <source>
        <dbReference type="EMBL" id="MCX2746131.1"/>
    </source>
</evidence>
<dbReference type="NCBIfam" id="TIGR04183">
    <property type="entry name" value="Por_Secre_tail"/>
    <property type="match status" value="1"/>
</dbReference>
<name>A0ABT3RWT1_9BACT</name>
<proteinExistence type="predicted"/>
<protein>
    <submittedName>
        <fullName evidence="1">T9SS type A sorting domain-containing protein</fullName>
    </submittedName>
</protein>